<keyword evidence="3" id="KW-1185">Reference proteome</keyword>
<dbReference type="AlphaFoldDB" id="A0A1B9IZ81"/>
<gene>
    <name evidence="2" type="ORF">L486_00477</name>
</gene>
<reference evidence="2 3" key="1">
    <citation type="submission" date="2013-07" db="EMBL/GenBank/DDBJ databases">
        <title>The Genome Sequence of Kwoniella mangroviensis CBS10435.</title>
        <authorList>
            <consortium name="The Broad Institute Genome Sequencing Platform"/>
            <person name="Cuomo C."/>
            <person name="Litvintseva A."/>
            <person name="Chen Y."/>
            <person name="Heitman J."/>
            <person name="Sun S."/>
            <person name="Springer D."/>
            <person name="Dromer F."/>
            <person name="Young S.K."/>
            <person name="Zeng Q."/>
            <person name="Gargeya S."/>
            <person name="Fitzgerald M."/>
            <person name="Abouelleil A."/>
            <person name="Alvarado L."/>
            <person name="Berlin A.M."/>
            <person name="Chapman S.B."/>
            <person name="Dewar J."/>
            <person name="Goldberg J."/>
            <person name="Griggs A."/>
            <person name="Gujja S."/>
            <person name="Hansen M."/>
            <person name="Howarth C."/>
            <person name="Imamovic A."/>
            <person name="Larimer J."/>
            <person name="McCowan C."/>
            <person name="Murphy C."/>
            <person name="Pearson M."/>
            <person name="Priest M."/>
            <person name="Roberts A."/>
            <person name="Saif S."/>
            <person name="Shea T."/>
            <person name="Sykes S."/>
            <person name="Wortman J."/>
            <person name="Nusbaum C."/>
            <person name="Birren B."/>
        </authorList>
    </citation>
    <scope>NUCLEOTIDE SEQUENCE [LARGE SCALE GENOMIC DNA]</scope>
    <source>
        <strain evidence="2 3">CBS 10435</strain>
    </source>
</reference>
<organism evidence="2 3">
    <name type="scientific">Kwoniella mangroviensis CBS 10435</name>
    <dbReference type="NCBI Taxonomy" id="1331196"/>
    <lineage>
        <taxon>Eukaryota</taxon>
        <taxon>Fungi</taxon>
        <taxon>Dikarya</taxon>
        <taxon>Basidiomycota</taxon>
        <taxon>Agaricomycotina</taxon>
        <taxon>Tremellomycetes</taxon>
        <taxon>Tremellales</taxon>
        <taxon>Cryptococcaceae</taxon>
        <taxon>Kwoniella</taxon>
    </lineage>
</organism>
<proteinExistence type="predicted"/>
<dbReference type="OrthoDB" id="4584900at2759"/>
<feature type="signal peptide" evidence="1">
    <location>
        <begin position="1"/>
        <end position="20"/>
    </location>
</feature>
<keyword evidence="1" id="KW-0732">Signal</keyword>
<evidence type="ECO:0000313" key="3">
    <source>
        <dbReference type="Proteomes" id="UP000092583"/>
    </source>
</evidence>
<evidence type="ECO:0000313" key="2">
    <source>
        <dbReference type="EMBL" id="OCF60837.1"/>
    </source>
</evidence>
<evidence type="ECO:0000256" key="1">
    <source>
        <dbReference type="SAM" id="SignalP"/>
    </source>
</evidence>
<accession>A0A1B9IZ81</accession>
<protein>
    <submittedName>
        <fullName evidence="2">Uncharacterized protein</fullName>
    </submittedName>
</protein>
<feature type="chain" id="PRO_5008629036" evidence="1">
    <location>
        <begin position="21"/>
        <end position="222"/>
    </location>
</feature>
<dbReference type="EMBL" id="KI669459">
    <property type="protein sequence ID" value="OCF60837.1"/>
    <property type="molecule type" value="Genomic_DNA"/>
</dbReference>
<name>A0A1B9IZ81_9TREE</name>
<dbReference type="Proteomes" id="UP000092583">
    <property type="component" value="Unassembled WGS sequence"/>
</dbReference>
<sequence>MISILHSLVLLLSFSLSVLATPTSIDRDTNAYRLSRGLPLKKPLTPFNATRTAVKRQQPSGAPQTGNYVITYNNPAKRKRSGNLYVAPNSAIGVLSYTSDQTSAALIKTPGTGAFSNSAIQIYDSSSATWQHFYTVKLSTGTSGYDISYITSSTGISVYKQSASGVLGYDWVASDTQYSFSPQMYVAIYAGYSVIVGAYSTSDLTNKGMTNIEPVTITFTSG</sequence>
<reference evidence="3" key="2">
    <citation type="submission" date="2013-12" db="EMBL/GenBank/DDBJ databases">
        <title>Evolution of pathogenesis and genome organization in the Tremellales.</title>
        <authorList>
            <person name="Cuomo C."/>
            <person name="Litvintseva A."/>
            <person name="Heitman J."/>
            <person name="Chen Y."/>
            <person name="Sun S."/>
            <person name="Springer D."/>
            <person name="Dromer F."/>
            <person name="Young S."/>
            <person name="Zeng Q."/>
            <person name="Chapman S."/>
            <person name="Gujja S."/>
            <person name="Saif S."/>
            <person name="Birren B."/>
        </authorList>
    </citation>
    <scope>NUCLEOTIDE SEQUENCE [LARGE SCALE GENOMIC DNA]</scope>
    <source>
        <strain evidence="3">CBS 10435</strain>
    </source>
</reference>